<evidence type="ECO:0000256" key="1">
    <source>
        <dbReference type="SAM" id="Phobius"/>
    </source>
</evidence>
<accession>A0ABY6JDM0</accession>
<keyword evidence="1" id="KW-0472">Membrane</keyword>
<dbReference type="Proteomes" id="UP001156318">
    <property type="component" value="Chromosome"/>
</dbReference>
<proteinExistence type="predicted"/>
<keyword evidence="1" id="KW-1133">Transmembrane helix</keyword>
<feature type="transmembrane region" description="Helical" evidence="1">
    <location>
        <begin position="33"/>
        <end position="50"/>
    </location>
</feature>
<evidence type="ECO:0000313" key="2">
    <source>
        <dbReference type="EMBL" id="UYU30839.1"/>
    </source>
</evidence>
<keyword evidence="3" id="KW-1185">Reference proteome</keyword>
<evidence type="ECO:0000313" key="3">
    <source>
        <dbReference type="Proteomes" id="UP001156318"/>
    </source>
</evidence>
<keyword evidence="1" id="KW-0812">Transmembrane</keyword>
<name>A0ABY6JDM0_9ENTR</name>
<dbReference type="RefSeq" id="WP_264384476.1">
    <property type="nucleotide sequence ID" value="NZ_CP074352.1"/>
</dbReference>
<dbReference type="EMBL" id="CP074352">
    <property type="protein sequence ID" value="UYU30839.1"/>
    <property type="molecule type" value="Genomic_DNA"/>
</dbReference>
<sequence>MKLFAFLWLAIYMGGLAICSLSGSTALFDSWGFIGIAFVIAVSVYALLLVNQRCIREIRISQLKSDK</sequence>
<gene>
    <name evidence="2" type="ORF">KFZ77_13325</name>
</gene>
<organism evidence="2 3">
    <name type="scientific">Siccibacter colletis</name>
    <dbReference type="NCBI Taxonomy" id="1505757"/>
    <lineage>
        <taxon>Bacteria</taxon>
        <taxon>Pseudomonadati</taxon>
        <taxon>Pseudomonadota</taxon>
        <taxon>Gammaproteobacteria</taxon>
        <taxon>Enterobacterales</taxon>
        <taxon>Enterobacteriaceae</taxon>
        <taxon>Siccibacter</taxon>
    </lineage>
</organism>
<reference evidence="2 3" key="1">
    <citation type="submission" date="2021-05" db="EMBL/GenBank/DDBJ databases">
        <title>Isolation, identification, and the growth promoting effects of Pantoea dispersa strain YSD J2 from the aboveground leaves of Cyperus esculentus L.Var. Sativus.</title>
        <authorList>
            <person name="Wang S."/>
            <person name="Tang X.M."/>
            <person name="Huang Y.N."/>
        </authorList>
    </citation>
    <scope>NUCLEOTIDE SEQUENCE [LARGE SCALE GENOMIC DNA]</scope>
    <source>
        <strain evidence="3">YSD YN2</strain>
    </source>
</reference>
<protein>
    <submittedName>
        <fullName evidence="2">Uncharacterized protein</fullName>
    </submittedName>
</protein>